<dbReference type="RefSeq" id="WP_005858175.1">
    <property type="nucleotide sequence ID" value="NZ_BQOC01000001.1"/>
</dbReference>
<keyword evidence="2" id="KW-0238">DNA-binding</keyword>
<reference evidence="12 15" key="2">
    <citation type="submission" date="2018-08" db="EMBL/GenBank/DDBJ databases">
        <title>A genome reference for cultivated species of the human gut microbiota.</title>
        <authorList>
            <person name="Zou Y."/>
            <person name="Xue W."/>
            <person name="Luo G."/>
        </authorList>
    </citation>
    <scope>NUCLEOTIDE SEQUENCE [LARGE SCALE GENOMIC DNA]</scope>
    <source>
        <strain evidence="12 15">AM30-4</strain>
    </source>
</reference>
<dbReference type="GO" id="GO:0003700">
    <property type="term" value="F:DNA-binding transcription factor activity"/>
    <property type="evidence" value="ECO:0007669"/>
    <property type="project" value="TreeGrafter"/>
</dbReference>
<dbReference type="OMA" id="MSREMCR"/>
<dbReference type="EMBL" id="WKNE01000010">
    <property type="protein sequence ID" value="MRZ55804.1"/>
    <property type="molecule type" value="Genomic_DNA"/>
</dbReference>
<evidence type="ECO:0000259" key="4">
    <source>
        <dbReference type="PROSITE" id="PS50042"/>
    </source>
</evidence>
<evidence type="ECO:0000313" key="17">
    <source>
        <dbReference type="Proteomes" id="UP000441358"/>
    </source>
</evidence>
<evidence type="ECO:0000313" key="10">
    <source>
        <dbReference type="EMBL" id="MRZ55804.1"/>
    </source>
</evidence>
<evidence type="ECO:0000256" key="1">
    <source>
        <dbReference type="ARBA" id="ARBA00023015"/>
    </source>
</evidence>
<accession>A0A173QX62</accession>
<evidence type="ECO:0000256" key="3">
    <source>
        <dbReference type="ARBA" id="ARBA00023163"/>
    </source>
</evidence>
<organism evidence="5 14">
    <name type="scientific">Parabacteroides distasonis</name>
    <dbReference type="NCBI Taxonomy" id="823"/>
    <lineage>
        <taxon>Bacteria</taxon>
        <taxon>Pseudomonadati</taxon>
        <taxon>Bacteroidota</taxon>
        <taxon>Bacteroidia</taxon>
        <taxon>Bacteroidales</taxon>
        <taxon>Tannerellaceae</taxon>
        <taxon>Parabacteroides</taxon>
    </lineage>
</organism>
<reference evidence="7" key="4">
    <citation type="submission" date="2023-01" db="EMBL/GenBank/DDBJ databases">
        <title>Human gut microbiome strain richness.</title>
        <authorList>
            <person name="Chen-Liaw A."/>
        </authorList>
    </citation>
    <scope>NUCLEOTIDE SEQUENCE</scope>
    <source>
        <strain evidence="7">RTP21484st1_E5_RTP21484_190118</strain>
    </source>
</reference>
<dbReference type="EMBL" id="WKMO01000009">
    <property type="protein sequence ID" value="MSB73893.1"/>
    <property type="molecule type" value="Genomic_DNA"/>
</dbReference>
<evidence type="ECO:0000256" key="2">
    <source>
        <dbReference type="ARBA" id="ARBA00023125"/>
    </source>
</evidence>
<dbReference type="Pfam" id="PF13545">
    <property type="entry name" value="HTH_Crp_2"/>
    <property type="match status" value="1"/>
</dbReference>
<dbReference type="PROSITE" id="PS50042">
    <property type="entry name" value="CNMP_BINDING_3"/>
    <property type="match status" value="1"/>
</dbReference>
<evidence type="ECO:0000313" key="12">
    <source>
        <dbReference type="EMBL" id="RHD73514.1"/>
    </source>
</evidence>
<dbReference type="EMBL" id="WKMY01000020">
    <property type="protein sequence ID" value="MRY95495.1"/>
    <property type="molecule type" value="Genomic_DNA"/>
</dbReference>
<evidence type="ECO:0000313" key="18">
    <source>
        <dbReference type="Proteomes" id="UP000441609"/>
    </source>
</evidence>
<dbReference type="EMBL" id="JAQMPJ010000015">
    <property type="protein sequence ID" value="MDB9006389.1"/>
    <property type="molecule type" value="Genomic_DNA"/>
</dbReference>
<dbReference type="EMBL" id="WKMC01000003">
    <property type="protein sequence ID" value="MRZ49924.1"/>
    <property type="molecule type" value="Genomic_DNA"/>
</dbReference>
<reference evidence="13 14" key="1">
    <citation type="submission" date="2015-09" db="EMBL/GenBank/DDBJ databases">
        <authorList>
            <consortium name="Pathogen Informatics"/>
        </authorList>
    </citation>
    <scope>NUCLEOTIDE SEQUENCE [LARGE SCALE GENOMIC DNA]</scope>
    <source>
        <strain evidence="6 13">2789STDY5608822</strain>
        <strain evidence="5 14">2789STDY5608872</strain>
    </source>
</reference>
<evidence type="ECO:0000313" key="14">
    <source>
        <dbReference type="Proteomes" id="UP000095591"/>
    </source>
</evidence>
<dbReference type="InterPro" id="IPR036390">
    <property type="entry name" value="WH_DNA-bd_sf"/>
</dbReference>
<dbReference type="Proteomes" id="UP000095455">
    <property type="component" value="Unassembled WGS sequence"/>
</dbReference>
<evidence type="ECO:0000313" key="13">
    <source>
        <dbReference type="Proteomes" id="UP000095455"/>
    </source>
</evidence>
<protein>
    <submittedName>
        <fullName evidence="7">Crp/Fnr family transcriptional regulator</fullName>
    </submittedName>
    <submittedName>
        <fullName evidence="8">Cyclic nucleotide-binding domain-containing protein</fullName>
    </submittedName>
    <submittedName>
        <fullName evidence="5">Regulatory protein YeiL</fullName>
    </submittedName>
</protein>
<dbReference type="SUPFAM" id="SSF51206">
    <property type="entry name" value="cAMP-binding domain-like"/>
    <property type="match status" value="1"/>
</dbReference>
<dbReference type="Pfam" id="PF00027">
    <property type="entry name" value="cNMP_binding"/>
    <property type="match status" value="1"/>
</dbReference>
<dbReference type="Gene3D" id="2.60.120.10">
    <property type="entry name" value="Jelly Rolls"/>
    <property type="match status" value="1"/>
</dbReference>
<evidence type="ECO:0000313" key="11">
    <source>
        <dbReference type="EMBL" id="MSB73893.1"/>
    </source>
</evidence>
<feature type="domain" description="Cyclic nucleotide-binding" evidence="4">
    <location>
        <begin position="8"/>
        <end position="114"/>
    </location>
</feature>
<dbReference type="InterPro" id="IPR050397">
    <property type="entry name" value="Env_Response_Regulators"/>
</dbReference>
<dbReference type="Proteomes" id="UP000095591">
    <property type="component" value="Unassembled WGS sequence"/>
</dbReference>
<keyword evidence="3" id="KW-0804">Transcription</keyword>
<dbReference type="EMBL" id="CYXP01000001">
    <property type="protein sequence ID" value="CUM69909.1"/>
    <property type="molecule type" value="Genomic_DNA"/>
</dbReference>
<dbReference type="PANTHER" id="PTHR24567">
    <property type="entry name" value="CRP FAMILY TRANSCRIPTIONAL REGULATORY PROTEIN"/>
    <property type="match status" value="1"/>
</dbReference>
<evidence type="ECO:0000313" key="15">
    <source>
        <dbReference type="Proteomes" id="UP000284660"/>
    </source>
</evidence>
<sequence>MNLSLCPICGKLSEEEQTALFSSLDYSTRSFKKGDWVARQGDALSSLYLLSKGRVKTEMITESGTILEVETLSAPTPLASAFLFAENNRFPVDVIALEECEIILIPKSAVMRLLATNEHFLQSYMAFNANRTQFLSERLQLLSIKTIKGKLAYYILKRIQGDHYKQDRNQTELSEYFGVARPSLARSFSEMIEEGAISREGKIVDMNKLKSYVL</sequence>
<dbReference type="Proteomes" id="UP000461276">
    <property type="component" value="Unassembled WGS sequence"/>
</dbReference>
<dbReference type="GO" id="GO:0003677">
    <property type="term" value="F:DNA binding"/>
    <property type="evidence" value="ECO:0007669"/>
    <property type="project" value="UniProtKB-KW"/>
</dbReference>
<evidence type="ECO:0000313" key="7">
    <source>
        <dbReference type="EMBL" id="MDB9006389.1"/>
    </source>
</evidence>
<evidence type="ECO:0000313" key="6">
    <source>
        <dbReference type="EMBL" id="CUO29013.1"/>
    </source>
</evidence>
<dbReference type="Proteomes" id="UP001210126">
    <property type="component" value="Unassembled WGS sequence"/>
</dbReference>
<dbReference type="InterPro" id="IPR014710">
    <property type="entry name" value="RmlC-like_jellyroll"/>
</dbReference>
<dbReference type="PANTHER" id="PTHR24567:SF58">
    <property type="entry name" value="CYCLIC AMP-BINDING REGULATORY PROTEIN"/>
    <property type="match status" value="1"/>
</dbReference>
<name>A0A173QX62_PARDI</name>
<evidence type="ECO:0000313" key="19">
    <source>
        <dbReference type="Proteomes" id="UP000461276"/>
    </source>
</evidence>
<dbReference type="Proteomes" id="UP000441358">
    <property type="component" value="Unassembled WGS sequence"/>
</dbReference>
<gene>
    <name evidence="5" type="primary">yeiL</name>
    <name evidence="12" type="ORF">DW782_14035</name>
    <name evidence="6" type="ORF">ERS852380_01957</name>
    <name evidence="5" type="ORF">ERS852429_00075</name>
    <name evidence="9" type="ORF">GKD66_06720</name>
    <name evidence="8" type="ORF">GKD67_20125</name>
    <name evidence="10" type="ORF">GKD68_13800</name>
    <name evidence="11" type="ORF">GKD70_11510</name>
    <name evidence="7" type="ORF">PN599_15435</name>
</gene>
<reference evidence="16 17" key="3">
    <citation type="journal article" date="2019" name="Nat. Med.">
        <title>A library of human gut bacterial isolates paired with longitudinal multiomics data enables mechanistic microbiome research.</title>
        <authorList>
            <person name="Poyet M."/>
            <person name="Groussin M."/>
            <person name="Gibbons S.M."/>
            <person name="Avila-Pacheco J."/>
            <person name="Jiang X."/>
            <person name="Kearney S.M."/>
            <person name="Perrotta A.R."/>
            <person name="Berdy B."/>
            <person name="Zhao S."/>
            <person name="Lieberman T.D."/>
            <person name="Swanson P.K."/>
            <person name="Smith M."/>
            <person name="Roesemann S."/>
            <person name="Alexander J.E."/>
            <person name="Rich S.A."/>
            <person name="Livny J."/>
            <person name="Vlamakis H."/>
            <person name="Clish C."/>
            <person name="Bullock K."/>
            <person name="Deik A."/>
            <person name="Scott J."/>
            <person name="Pierce K.A."/>
            <person name="Xavier R.J."/>
            <person name="Alm E.J."/>
        </authorList>
    </citation>
    <scope>NUCLEOTIDE SEQUENCE [LARGE SCALE GENOMIC DNA]</scope>
    <source>
        <strain evidence="10 16">BIOML-A2</strain>
        <strain evidence="11 18">BIOML-A20</strain>
        <strain evidence="9 17">BIOML-A32</strain>
        <strain evidence="8 19">BIOML-A9</strain>
    </source>
</reference>
<dbReference type="SUPFAM" id="SSF46785">
    <property type="entry name" value="Winged helix' DNA-binding domain"/>
    <property type="match status" value="1"/>
</dbReference>
<evidence type="ECO:0000313" key="5">
    <source>
        <dbReference type="EMBL" id="CUM69909.1"/>
    </source>
</evidence>
<dbReference type="SMART" id="SM00100">
    <property type="entry name" value="cNMP"/>
    <property type="match status" value="1"/>
</dbReference>
<dbReference type="EMBL" id="CYYK01000006">
    <property type="protein sequence ID" value="CUO29013.1"/>
    <property type="molecule type" value="Genomic_DNA"/>
</dbReference>
<dbReference type="InterPro" id="IPR000595">
    <property type="entry name" value="cNMP-bd_dom"/>
</dbReference>
<dbReference type="InterPro" id="IPR018490">
    <property type="entry name" value="cNMP-bd_dom_sf"/>
</dbReference>
<proteinExistence type="predicted"/>
<dbReference type="EMBL" id="QSJN01000008">
    <property type="protein sequence ID" value="RHD73514.1"/>
    <property type="molecule type" value="Genomic_DNA"/>
</dbReference>
<dbReference type="Proteomes" id="UP000441609">
    <property type="component" value="Unassembled WGS sequence"/>
</dbReference>
<dbReference type="OrthoDB" id="1116216at2"/>
<evidence type="ECO:0000313" key="16">
    <source>
        <dbReference type="Proteomes" id="UP000432516"/>
    </source>
</evidence>
<dbReference type="AlphaFoldDB" id="A0A173QX62"/>
<evidence type="ECO:0000313" key="9">
    <source>
        <dbReference type="EMBL" id="MRZ49924.1"/>
    </source>
</evidence>
<keyword evidence="1" id="KW-0805">Transcription regulation</keyword>
<dbReference type="Proteomes" id="UP000432516">
    <property type="component" value="Unassembled WGS sequence"/>
</dbReference>
<dbReference type="CDD" id="cd00038">
    <property type="entry name" value="CAP_ED"/>
    <property type="match status" value="1"/>
</dbReference>
<evidence type="ECO:0000313" key="8">
    <source>
        <dbReference type="EMBL" id="MRY95495.1"/>
    </source>
</evidence>
<dbReference type="InterPro" id="IPR012318">
    <property type="entry name" value="HTH_CRP"/>
</dbReference>
<dbReference type="Proteomes" id="UP000284660">
    <property type="component" value="Unassembled WGS sequence"/>
</dbReference>
<dbReference type="GO" id="GO:0005829">
    <property type="term" value="C:cytosol"/>
    <property type="evidence" value="ECO:0007669"/>
    <property type="project" value="TreeGrafter"/>
</dbReference>